<dbReference type="Gene3D" id="3.90.550.10">
    <property type="entry name" value="Spore Coat Polysaccharide Biosynthesis Protein SpsA, Chain A"/>
    <property type="match status" value="1"/>
</dbReference>
<protein>
    <submittedName>
        <fullName evidence="5">Glycosyltransferase family 34 protein</fullName>
    </submittedName>
</protein>
<keyword evidence="2" id="KW-0328">Glycosyltransferase</keyword>
<gene>
    <name evidence="5" type="ORF">T440DRAFT_85493</name>
</gene>
<dbReference type="Pfam" id="PF05637">
    <property type="entry name" value="Glyco_transf_34"/>
    <property type="match status" value="1"/>
</dbReference>
<evidence type="ECO:0000313" key="5">
    <source>
        <dbReference type="EMBL" id="KAF2850802.1"/>
    </source>
</evidence>
<dbReference type="GO" id="GO:0000139">
    <property type="term" value="C:Golgi membrane"/>
    <property type="evidence" value="ECO:0007669"/>
    <property type="project" value="TreeGrafter"/>
</dbReference>
<sequence length="280" mass="32672">MLIRSLRVPPSLFLALILLAFFGWQLCQGPSHETPAAPPAEPAKAAKKEPRVAIMTFVTEQRSYLYLSLKNKAHYARRHGYDFIMEYESHTDRAVVFWKFDMAERLIKSGKYDWIWWMDFDTLITNTDIKLTDIIDDELRNTTNPQEIDYLFTHDCNGFNAGSFLVRGHERSLKFIHDSWAIHDKAKKDDINMSEQDSTVKLMKEDEVSASRVHVVPQWKLNAFPSEIACFDESNQVWKHGTFVLHFAGAWAHVKGEDPTGYLMKKYENEIIWGDWKDMY</sequence>
<dbReference type="AlphaFoldDB" id="A0A6A7B6C1"/>
<dbReference type="OrthoDB" id="205108at2759"/>
<dbReference type="EMBL" id="MU006305">
    <property type="protein sequence ID" value="KAF2850802.1"/>
    <property type="molecule type" value="Genomic_DNA"/>
</dbReference>
<feature type="chain" id="PRO_5025452912" evidence="4">
    <location>
        <begin position="30"/>
        <end position="280"/>
    </location>
</feature>
<proteinExistence type="inferred from homology"/>
<accession>A0A6A7B6C1</accession>
<evidence type="ECO:0000256" key="4">
    <source>
        <dbReference type="SAM" id="SignalP"/>
    </source>
</evidence>
<keyword evidence="3" id="KW-0808">Transferase</keyword>
<name>A0A6A7B6C1_9PLEO</name>
<keyword evidence="4" id="KW-0732">Signal</keyword>
<dbReference type="Proteomes" id="UP000799423">
    <property type="component" value="Unassembled WGS sequence"/>
</dbReference>
<comment type="similarity">
    <text evidence="1">Belongs to the glycosyltransferase 34 family.</text>
</comment>
<dbReference type="InterPro" id="IPR008630">
    <property type="entry name" value="Glyco_trans_34"/>
</dbReference>
<evidence type="ECO:0000313" key="6">
    <source>
        <dbReference type="Proteomes" id="UP000799423"/>
    </source>
</evidence>
<feature type="signal peptide" evidence="4">
    <location>
        <begin position="1"/>
        <end position="29"/>
    </location>
</feature>
<evidence type="ECO:0000256" key="2">
    <source>
        <dbReference type="ARBA" id="ARBA00022676"/>
    </source>
</evidence>
<dbReference type="PANTHER" id="PTHR31306:SF5">
    <property type="entry name" value="ALPHA-1,6-MANNOSYLTRANSFERASE MNN10-RELATED"/>
    <property type="match status" value="1"/>
</dbReference>
<dbReference type="GO" id="GO:0016757">
    <property type="term" value="F:glycosyltransferase activity"/>
    <property type="evidence" value="ECO:0007669"/>
    <property type="project" value="UniProtKB-KW"/>
</dbReference>
<evidence type="ECO:0000256" key="3">
    <source>
        <dbReference type="ARBA" id="ARBA00022679"/>
    </source>
</evidence>
<keyword evidence="6" id="KW-1185">Reference proteome</keyword>
<dbReference type="PANTHER" id="PTHR31306">
    <property type="entry name" value="ALPHA-1,6-MANNOSYLTRANSFERASE MNN11-RELATED"/>
    <property type="match status" value="1"/>
</dbReference>
<evidence type="ECO:0000256" key="1">
    <source>
        <dbReference type="ARBA" id="ARBA00005664"/>
    </source>
</evidence>
<dbReference type="InterPro" id="IPR029044">
    <property type="entry name" value="Nucleotide-diphossugar_trans"/>
</dbReference>
<organism evidence="5 6">
    <name type="scientific">Plenodomus tracheiphilus IPT5</name>
    <dbReference type="NCBI Taxonomy" id="1408161"/>
    <lineage>
        <taxon>Eukaryota</taxon>
        <taxon>Fungi</taxon>
        <taxon>Dikarya</taxon>
        <taxon>Ascomycota</taxon>
        <taxon>Pezizomycotina</taxon>
        <taxon>Dothideomycetes</taxon>
        <taxon>Pleosporomycetidae</taxon>
        <taxon>Pleosporales</taxon>
        <taxon>Pleosporineae</taxon>
        <taxon>Leptosphaeriaceae</taxon>
        <taxon>Plenodomus</taxon>
    </lineage>
</organism>
<dbReference type="GO" id="GO:0006487">
    <property type="term" value="P:protein N-linked glycosylation"/>
    <property type="evidence" value="ECO:0007669"/>
    <property type="project" value="TreeGrafter"/>
</dbReference>
<reference evidence="5" key="1">
    <citation type="submission" date="2020-01" db="EMBL/GenBank/DDBJ databases">
        <authorList>
            <consortium name="DOE Joint Genome Institute"/>
            <person name="Haridas S."/>
            <person name="Albert R."/>
            <person name="Binder M."/>
            <person name="Bloem J."/>
            <person name="Labutti K."/>
            <person name="Salamov A."/>
            <person name="Andreopoulos B."/>
            <person name="Baker S.E."/>
            <person name="Barry K."/>
            <person name="Bills G."/>
            <person name="Bluhm B.H."/>
            <person name="Cannon C."/>
            <person name="Castanera R."/>
            <person name="Culley D.E."/>
            <person name="Daum C."/>
            <person name="Ezra D."/>
            <person name="Gonzalez J.B."/>
            <person name="Henrissat B."/>
            <person name="Kuo A."/>
            <person name="Liang C."/>
            <person name="Lipzen A."/>
            <person name="Lutzoni F."/>
            <person name="Magnuson J."/>
            <person name="Mondo S."/>
            <person name="Nolan M."/>
            <person name="Ohm R."/>
            <person name="Pangilinan J."/>
            <person name="Park H.-J."/>
            <person name="Ramirez L."/>
            <person name="Alfaro M."/>
            <person name="Sun H."/>
            <person name="Tritt A."/>
            <person name="Yoshinaga Y."/>
            <person name="Zwiers L.-H."/>
            <person name="Turgeon B.G."/>
            <person name="Goodwin S.B."/>
            <person name="Spatafora J.W."/>
            <person name="Crous P.W."/>
            <person name="Grigoriev I.V."/>
        </authorList>
    </citation>
    <scope>NUCLEOTIDE SEQUENCE</scope>
    <source>
        <strain evidence="5">IPT5</strain>
    </source>
</reference>